<dbReference type="SUPFAM" id="SSF56601">
    <property type="entry name" value="beta-lactamase/transpeptidase-like"/>
    <property type="match status" value="1"/>
</dbReference>
<evidence type="ECO:0000256" key="3">
    <source>
        <dbReference type="ARBA" id="ARBA00007171"/>
    </source>
</evidence>
<evidence type="ECO:0000259" key="11">
    <source>
        <dbReference type="Pfam" id="PF03717"/>
    </source>
</evidence>
<evidence type="ECO:0000256" key="8">
    <source>
        <dbReference type="ARBA" id="ARBA00023136"/>
    </source>
</evidence>
<feature type="domain" description="Penicillin-binding protein transpeptidase" evidence="10">
    <location>
        <begin position="290"/>
        <end position="674"/>
    </location>
</feature>
<evidence type="ECO:0000256" key="9">
    <source>
        <dbReference type="ARBA" id="ARBA00023251"/>
    </source>
</evidence>
<dbReference type="PANTHER" id="PTHR30627">
    <property type="entry name" value="PEPTIDOGLYCAN D,D-TRANSPEPTIDASE"/>
    <property type="match status" value="1"/>
</dbReference>
<organism evidence="12 13">
    <name type="scientific">Acidimicrobiia bacterium BACL6 MAG-120924-bin43</name>
    <dbReference type="NCBI Taxonomy" id="1655583"/>
    <lineage>
        <taxon>Bacteria</taxon>
        <taxon>Bacillati</taxon>
        <taxon>Actinomycetota</taxon>
        <taxon>Acidimicrobiia</taxon>
        <taxon>acIV cluster</taxon>
    </lineage>
</organism>
<dbReference type="AlphaFoldDB" id="A0A0R2QM83"/>
<comment type="similarity">
    <text evidence="3">Belongs to the transpeptidase family.</text>
</comment>
<reference evidence="12 13" key="1">
    <citation type="submission" date="2015-10" db="EMBL/GenBank/DDBJ databases">
        <title>Metagenome-Assembled Genomes uncover a global brackish microbiome.</title>
        <authorList>
            <person name="Hugerth L.W."/>
            <person name="Larsson J."/>
            <person name="Alneberg J."/>
            <person name="Lindh M.V."/>
            <person name="Legrand C."/>
            <person name="Pinhassi J."/>
            <person name="Andersson A.F."/>
        </authorList>
    </citation>
    <scope>NUCLEOTIDE SEQUENCE [LARGE SCALE GENOMIC DNA]</scope>
    <source>
        <strain evidence="12">BACL6 MAG-120924-bin43</strain>
    </source>
</reference>
<dbReference type="Proteomes" id="UP000051017">
    <property type="component" value="Unassembled WGS sequence"/>
</dbReference>
<dbReference type="SUPFAM" id="SSF56519">
    <property type="entry name" value="Penicillin binding protein dimerisation domain"/>
    <property type="match status" value="1"/>
</dbReference>
<evidence type="ECO:0000256" key="7">
    <source>
        <dbReference type="ARBA" id="ARBA00022801"/>
    </source>
</evidence>
<evidence type="ECO:0000313" key="13">
    <source>
        <dbReference type="Proteomes" id="UP000051017"/>
    </source>
</evidence>
<dbReference type="PANTHER" id="PTHR30627:SF6">
    <property type="entry name" value="BETA-LACTAMASE YBXI-RELATED"/>
    <property type="match status" value="1"/>
</dbReference>
<keyword evidence="7" id="KW-0378">Hydrolase</keyword>
<dbReference type="GO" id="GO:0046677">
    <property type="term" value="P:response to antibiotic"/>
    <property type="evidence" value="ECO:0007669"/>
    <property type="project" value="UniProtKB-KW"/>
</dbReference>
<dbReference type="Pfam" id="PF03717">
    <property type="entry name" value="PBP_dimer"/>
    <property type="match status" value="1"/>
</dbReference>
<evidence type="ECO:0000256" key="5">
    <source>
        <dbReference type="ARBA" id="ARBA00012865"/>
    </source>
</evidence>
<keyword evidence="6" id="KW-0732">Signal</keyword>
<dbReference type="InterPro" id="IPR005311">
    <property type="entry name" value="PBP_dimer"/>
</dbReference>
<keyword evidence="9" id="KW-0046">Antibiotic resistance</keyword>
<feature type="domain" description="Penicillin-binding protein dimerisation" evidence="11">
    <location>
        <begin position="55"/>
        <end position="224"/>
    </location>
</feature>
<accession>A0A0R2QM83</accession>
<comment type="caution">
    <text evidence="12">The sequence shown here is derived from an EMBL/GenBank/DDBJ whole genome shotgun (WGS) entry which is preliminary data.</text>
</comment>
<evidence type="ECO:0000256" key="6">
    <source>
        <dbReference type="ARBA" id="ARBA00022729"/>
    </source>
</evidence>
<evidence type="ECO:0000256" key="2">
    <source>
        <dbReference type="ARBA" id="ARBA00004370"/>
    </source>
</evidence>
<dbReference type="Gene3D" id="3.90.1310.10">
    <property type="entry name" value="Penicillin-binding protein 2a (Domain 2)"/>
    <property type="match status" value="1"/>
</dbReference>
<keyword evidence="8" id="KW-0472">Membrane</keyword>
<name>A0A0R2QM83_9ACTN</name>
<dbReference type="Pfam" id="PF00905">
    <property type="entry name" value="Transpeptidase"/>
    <property type="match status" value="1"/>
</dbReference>
<dbReference type="EMBL" id="LIBJ01000005">
    <property type="protein sequence ID" value="KRO49517.1"/>
    <property type="molecule type" value="Genomic_DNA"/>
</dbReference>
<gene>
    <name evidence="12" type="ORF">ABR75_02315</name>
</gene>
<comment type="catalytic activity">
    <reaction evidence="1">
        <text>a beta-lactam + H2O = a substituted beta-amino acid</text>
        <dbReference type="Rhea" id="RHEA:20401"/>
        <dbReference type="ChEBI" id="CHEBI:15377"/>
        <dbReference type="ChEBI" id="CHEBI:35627"/>
        <dbReference type="ChEBI" id="CHEBI:140347"/>
        <dbReference type="EC" id="3.5.2.6"/>
    </reaction>
</comment>
<evidence type="ECO:0000256" key="1">
    <source>
        <dbReference type="ARBA" id="ARBA00001526"/>
    </source>
</evidence>
<evidence type="ECO:0000256" key="4">
    <source>
        <dbReference type="ARBA" id="ARBA00007898"/>
    </source>
</evidence>
<dbReference type="InterPro" id="IPR012338">
    <property type="entry name" value="Beta-lactam/transpept-like"/>
</dbReference>
<dbReference type="GO" id="GO:0071555">
    <property type="term" value="P:cell wall organization"/>
    <property type="evidence" value="ECO:0007669"/>
    <property type="project" value="TreeGrafter"/>
</dbReference>
<dbReference type="Gene3D" id="3.40.710.10">
    <property type="entry name" value="DD-peptidase/beta-lactamase superfamily"/>
    <property type="match status" value="1"/>
</dbReference>
<sequence length="723" mass="79032">MAINNHSRRLTALAVAAAMLLGSLSVRMWFLQAVQAKDNESVVLAVRTRTIRLLPERGRIFDAGGRVVADNKRILTVTIDRGVLKDSIDRLEMFQRLSGPLEMPIEALFKRYEDKRFGPLEALPLKEDVSEETALFLAERIEDYPGIYVREEWKRNYPFGAIGSHVVGYIGAILQKTLAYYKSIGYDPNERVGGYGVEQSYEPTLRGTPGYVRYEVNAQGKLLRLIERVEPIVGNDLHLSIDMSLQQFAEQTLETELVLRRRVEAGNVRLPDGTLDPLFPDAVYYKAPAGSVVVMNHDTGQVIAMASYPRFDNRWFAGGVSSNKFAQVFPQTDDPDLSVLVNRAISGRYNLGSSFKPFVAYAALNTGQLPGGAEYVFDDRGTYKLESIPSDRCQEGVKCVFRNAICRATGSACRFGSVTVEEALAVSSDAFFYKIGEQILTERGYKPILEEQVRLFGFGSPTNIDLPNEFAGTIPSKALKKRMADIGAISQESGSAYYVGDQVLFAIGQGLLSATPMQVATAYGVLGNGGKLFTPHVVQEVLAPGTLDKSPGVADLTMANVVERFDTQEPVRTLDTTGDRLAPIVRGMSRVITGPGVNFGYYHKTTGELLFRGYPYDVLPIAGKTGTAQGFGNLPWNDSSAFGAYSLDPLQPYSAYAYLEKSGYGSQAAAPVVKCMFVALAGRYKLDSVVAADPLNIQSGIAAPPTYLRNPSCLAGGRSDSRD</sequence>
<comment type="subcellular location">
    <subcellularLocation>
        <location evidence="2">Membrane</location>
    </subcellularLocation>
</comment>
<dbReference type="GO" id="GO:0008658">
    <property type="term" value="F:penicillin binding"/>
    <property type="evidence" value="ECO:0007669"/>
    <property type="project" value="InterPro"/>
</dbReference>
<protein>
    <recommendedName>
        <fullName evidence="5">beta-lactamase</fullName>
        <ecNumber evidence="5">3.5.2.6</ecNumber>
    </recommendedName>
</protein>
<dbReference type="GO" id="GO:0005886">
    <property type="term" value="C:plasma membrane"/>
    <property type="evidence" value="ECO:0007669"/>
    <property type="project" value="TreeGrafter"/>
</dbReference>
<dbReference type="InterPro" id="IPR036138">
    <property type="entry name" value="PBP_dimer_sf"/>
</dbReference>
<dbReference type="InterPro" id="IPR001460">
    <property type="entry name" value="PCN-bd_Tpept"/>
</dbReference>
<evidence type="ECO:0000259" key="10">
    <source>
        <dbReference type="Pfam" id="PF00905"/>
    </source>
</evidence>
<evidence type="ECO:0000313" key="12">
    <source>
        <dbReference type="EMBL" id="KRO49517.1"/>
    </source>
</evidence>
<dbReference type="EC" id="3.5.2.6" evidence="5"/>
<dbReference type="InterPro" id="IPR050515">
    <property type="entry name" value="Beta-lactam/transpept"/>
</dbReference>
<comment type="similarity">
    <text evidence="4">Belongs to the class-D beta-lactamase family.</text>
</comment>
<proteinExistence type="inferred from homology"/>
<dbReference type="GO" id="GO:0008800">
    <property type="term" value="F:beta-lactamase activity"/>
    <property type="evidence" value="ECO:0007669"/>
    <property type="project" value="UniProtKB-EC"/>
</dbReference>